<evidence type="ECO:0000313" key="3">
    <source>
        <dbReference type="Proteomes" id="UP000273807"/>
    </source>
</evidence>
<comment type="caution">
    <text evidence="2">The sequence shown here is derived from an EMBL/GenBank/DDBJ whole genome shotgun (WGS) entry which is preliminary data.</text>
</comment>
<keyword evidence="3" id="KW-1185">Reference proteome</keyword>
<dbReference type="Pfam" id="PF14742">
    <property type="entry name" value="GDE_N_bis"/>
    <property type="match status" value="1"/>
</dbReference>
<sequence length="121" mass="12961">MFCGSADWSPGLRAPEDPAVELVQTWTVTPGLVRHSLQLNTSLAALDVEIVVRIAADFTDMAAIRLSRFRDPTSLFGAEDSTLRWREGGKTVTAAATGSSTTEGGFSWRGTARRGSVFAAE</sequence>
<feature type="domain" description="Putative glycogen debranching enzyme N-terminal" evidence="1">
    <location>
        <begin position="16"/>
        <end position="97"/>
    </location>
</feature>
<name>A0A3N0BNS9_9MICC</name>
<protein>
    <recommendedName>
        <fullName evidence="1">Putative glycogen debranching enzyme N-terminal domain-containing protein</fullName>
    </recommendedName>
</protein>
<organism evidence="2 3">
    <name type="scientific">Arthrobacter oryzae</name>
    <dbReference type="NCBI Taxonomy" id="409290"/>
    <lineage>
        <taxon>Bacteria</taxon>
        <taxon>Bacillati</taxon>
        <taxon>Actinomycetota</taxon>
        <taxon>Actinomycetes</taxon>
        <taxon>Micrococcales</taxon>
        <taxon>Micrococcaceae</taxon>
        <taxon>Arthrobacter</taxon>
    </lineage>
</organism>
<dbReference type="EMBL" id="RBED01000137">
    <property type="protein sequence ID" value="RNL49987.1"/>
    <property type="molecule type" value="Genomic_DNA"/>
</dbReference>
<accession>A0A3N0BNS9</accession>
<dbReference type="Proteomes" id="UP000273807">
    <property type="component" value="Unassembled WGS sequence"/>
</dbReference>
<gene>
    <name evidence="2" type="ORF">D7003_17865</name>
</gene>
<evidence type="ECO:0000259" key="1">
    <source>
        <dbReference type="Pfam" id="PF14742"/>
    </source>
</evidence>
<reference evidence="2 3" key="1">
    <citation type="submission" date="2018-10" db="EMBL/GenBank/DDBJ databases">
        <title>Genome sequencing of Arthrobacter oryzae TNB02.</title>
        <authorList>
            <person name="Cho Y.-J."/>
            <person name="Cho A."/>
            <person name="Kim O.-S."/>
        </authorList>
    </citation>
    <scope>NUCLEOTIDE SEQUENCE [LARGE SCALE GENOMIC DNA]</scope>
    <source>
        <strain evidence="2 3">TNB02</strain>
    </source>
</reference>
<proteinExistence type="predicted"/>
<dbReference type="InterPro" id="IPR032856">
    <property type="entry name" value="GDE_N_bis"/>
</dbReference>
<evidence type="ECO:0000313" key="2">
    <source>
        <dbReference type="EMBL" id="RNL49987.1"/>
    </source>
</evidence>
<dbReference type="AlphaFoldDB" id="A0A3N0BNS9"/>